<comment type="similarity">
    <text evidence="2">Belongs to the FAD-dependent oxidoreductase family.</text>
</comment>
<evidence type="ECO:0000313" key="7">
    <source>
        <dbReference type="EMBL" id="PLX61920.1"/>
    </source>
</evidence>
<dbReference type="PRINTS" id="PR00368">
    <property type="entry name" value="FADPNR"/>
</dbReference>
<feature type="domain" description="FAD/NAD(P)-binding" evidence="5">
    <location>
        <begin position="5"/>
        <end position="287"/>
    </location>
</feature>
<organism evidence="7 8">
    <name type="scientific">Sedimenticola selenatireducens</name>
    <dbReference type="NCBI Taxonomy" id="191960"/>
    <lineage>
        <taxon>Bacteria</taxon>
        <taxon>Pseudomonadati</taxon>
        <taxon>Pseudomonadota</taxon>
        <taxon>Gammaproteobacteria</taxon>
        <taxon>Chromatiales</taxon>
        <taxon>Sedimenticolaceae</taxon>
        <taxon>Sedimenticola</taxon>
    </lineage>
</organism>
<reference evidence="7 8" key="1">
    <citation type="submission" date="2017-11" db="EMBL/GenBank/DDBJ databases">
        <title>Genome-resolved metagenomics identifies genetic mobility, metabolic interactions, and unexpected diversity in perchlorate-reducing communities.</title>
        <authorList>
            <person name="Barnum T.P."/>
            <person name="Figueroa I.A."/>
            <person name="Carlstrom C.I."/>
            <person name="Lucas L.N."/>
            <person name="Engelbrektson A.L."/>
            <person name="Coates J.D."/>
        </authorList>
    </citation>
    <scope>NUCLEOTIDE SEQUENCE [LARGE SCALE GENOMIC DNA]</scope>
    <source>
        <strain evidence="7">BM301</strain>
    </source>
</reference>
<keyword evidence="3" id="KW-0285">Flavoprotein</keyword>
<dbReference type="STRING" id="1111735.GCA_000428045_01856"/>
<name>A0A2N6CX84_9GAMM</name>
<dbReference type="Proteomes" id="UP000235015">
    <property type="component" value="Unassembled WGS sequence"/>
</dbReference>
<proteinExistence type="inferred from homology"/>
<dbReference type="Pfam" id="PF18267">
    <property type="entry name" value="Rubredoxin_C"/>
    <property type="match status" value="1"/>
</dbReference>
<dbReference type="InterPro" id="IPR036188">
    <property type="entry name" value="FAD/NAD-bd_sf"/>
</dbReference>
<dbReference type="GO" id="GO:0016491">
    <property type="term" value="F:oxidoreductase activity"/>
    <property type="evidence" value="ECO:0007669"/>
    <property type="project" value="InterPro"/>
</dbReference>
<keyword evidence="4" id="KW-0274">FAD</keyword>
<evidence type="ECO:0000256" key="3">
    <source>
        <dbReference type="ARBA" id="ARBA00022630"/>
    </source>
</evidence>
<dbReference type="Gene3D" id="3.30.390.30">
    <property type="match status" value="1"/>
</dbReference>
<dbReference type="InterPro" id="IPR054806">
    <property type="entry name" value="PadH"/>
</dbReference>
<dbReference type="Pfam" id="PF07992">
    <property type="entry name" value="Pyr_redox_2"/>
    <property type="match status" value="1"/>
</dbReference>
<dbReference type="PANTHER" id="PTHR43429">
    <property type="entry name" value="PYRIDINE NUCLEOTIDE-DISULFIDE OXIDOREDUCTASE DOMAIN-CONTAINING"/>
    <property type="match status" value="1"/>
</dbReference>
<dbReference type="InterPro" id="IPR041575">
    <property type="entry name" value="Rubredoxin_C"/>
</dbReference>
<dbReference type="PRINTS" id="PR00411">
    <property type="entry name" value="PNDRDTASEI"/>
</dbReference>
<dbReference type="InterPro" id="IPR016156">
    <property type="entry name" value="FAD/NAD-linked_Rdtase_dimer_sf"/>
</dbReference>
<evidence type="ECO:0000313" key="8">
    <source>
        <dbReference type="Proteomes" id="UP000235015"/>
    </source>
</evidence>
<evidence type="ECO:0000256" key="1">
    <source>
        <dbReference type="ARBA" id="ARBA00001974"/>
    </source>
</evidence>
<evidence type="ECO:0000259" key="6">
    <source>
        <dbReference type="Pfam" id="PF18267"/>
    </source>
</evidence>
<evidence type="ECO:0000256" key="2">
    <source>
        <dbReference type="ARBA" id="ARBA00006442"/>
    </source>
</evidence>
<dbReference type="EMBL" id="PKUN01000009">
    <property type="protein sequence ID" value="PLX61920.1"/>
    <property type="molecule type" value="Genomic_DNA"/>
</dbReference>
<dbReference type="SUPFAM" id="SSF51905">
    <property type="entry name" value="FAD/NAD(P)-binding domain"/>
    <property type="match status" value="2"/>
</dbReference>
<comment type="cofactor">
    <cofactor evidence="1">
        <name>FAD</name>
        <dbReference type="ChEBI" id="CHEBI:57692"/>
    </cofactor>
</comment>
<dbReference type="InterPro" id="IPR023753">
    <property type="entry name" value="FAD/NAD-binding_dom"/>
</dbReference>
<accession>A0A2N6CX84</accession>
<feature type="domain" description="NADH-rubredoxin oxidoreductase C-terminal" evidence="6">
    <location>
        <begin position="322"/>
        <end position="376"/>
    </location>
</feature>
<evidence type="ECO:0000259" key="5">
    <source>
        <dbReference type="Pfam" id="PF07992"/>
    </source>
</evidence>
<dbReference type="NCBIfam" id="NF045765">
    <property type="entry name" value="PhenlGlyoxDHPadH"/>
    <property type="match status" value="1"/>
</dbReference>
<sequence length="417" mass="45573">MNTTHYLIAGASHAGLEAVHRIRLVDETSPITLVTRDAHAPYSPTILPYVVSGQSAPERVVLRKADYFTKHNVTLISDNELVAINENDRVASLKSGDQWQYEKLLLATGADPIIPPIPGLSETPFHVLRTMQHAIDLREHAGKAKRAVVLGAGLIGMHGAENLRHAGLDVTIVEMCDQVLPGYFDPRAASVIETAFNDNGIHMVMGSRVVKVESQDNGCRITLENGNSLEADLLLVATGVKPQLDYLKGTSVQVDQGVLVDRNMRTDAPNIWAAGDVAQAADFYGEDKVMMCILPDAVTQGAIAAMDMAEDHALAPYVGGVPINTYTFFGQQAISVGQCMADAQLEELTRTDDDNQRYLKILLKDNRLHGISSINEEMDAGIMWQLILRKIDLTPVKDAFIARPLETGRALMSSTWR</sequence>
<evidence type="ECO:0000256" key="4">
    <source>
        <dbReference type="ARBA" id="ARBA00022827"/>
    </source>
</evidence>
<protein>
    <submittedName>
        <fullName evidence="7">FAD-dependent oxidoreductase</fullName>
    </submittedName>
</protein>
<dbReference type="InterPro" id="IPR050260">
    <property type="entry name" value="FAD-bd_OxRdtase"/>
</dbReference>
<dbReference type="PANTHER" id="PTHR43429:SF3">
    <property type="entry name" value="NITRITE REDUCTASE [NAD(P)H]"/>
    <property type="match status" value="1"/>
</dbReference>
<dbReference type="RefSeq" id="WP_273438691.1">
    <property type="nucleotide sequence ID" value="NZ_PKUN01000009.1"/>
</dbReference>
<dbReference type="Gene3D" id="3.50.50.60">
    <property type="entry name" value="FAD/NAD(P)-binding domain"/>
    <property type="match status" value="2"/>
</dbReference>
<comment type="caution">
    <text evidence="7">The sequence shown here is derived from an EMBL/GenBank/DDBJ whole genome shotgun (WGS) entry which is preliminary data.</text>
</comment>
<gene>
    <name evidence="7" type="ORF">C0630_07855</name>
</gene>
<dbReference type="AlphaFoldDB" id="A0A2N6CX84"/>